<dbReference type="InterPro" id="IPR033704">
    <property type="entry name" value="dUTPase_trimeric"/>
</dbReference>
<dbReference type="InterPro" id="IPR029054">
    <property type="entry name" value="dUTPase-like"/>
</dbReference>
<dbReference type="EC" id="3.6.1.23" evidence="2"/>
<dbReference type="Gene3D" id="2.70.40.10">
    <property type="match status" value="1"/>
</dbReference>
<comment type="similarity">
    <text evidence="1">Belongs to the dUTPase family.</text>
</comment>
<feature type="domain" description="dUTPase-like" evidence="5">
    <location>
        <begin position="19"/>
        <end position="151"/>
    </location>
</feature>
<dbReference type="GO" id="GO:0004170">
    <property type="term" value="F:dUTP diphosphatase activity"/>
    <property type="evidence" value="ECO:0007669"/>
    <property type="project" value="UniProtKB-EC"/>
</dbReference>
<gene>
    <name evidence="6" type="ORF">AC4HA13_0048</name>
</gene>
<dbReference type="Proteomes" id="UP000509770">
    <property type="component" value="Segment"/>
</dbReference>
<name>A0A7D0NGC0_9CAUD</name>
<dbReference type="NCBIfam" id="NF001862">
    <property type="entry name" value="PRK00601.1"/>
    <property type="match status" value="1"/>
</dbReference>
<reference evidence="6" key="1">
    <citation type="submission" date="2019-07" db="EMBL/GenBank/DDBJ databases">
        <authorList>
            <person name="Lin J."/>
            <person name="Cucic S."/>
            <person name="Klem A."/>
            <person name="Kropinski A."/>
            <person name="Anany H."/>
        </authorList>
    </citation>
    <scope>NUCLEOTIDE SEQUENCE [LARGE SCALE GENOMIC DNA]</scope>
</reference>
<dbReference type="PANTHER" id="PTHR11241:SF0">
    <property type="entry name" value="DEOXYURIDINE 5'-TRIPHOSPHATE NUCLEOTIDOHYDROLASE"/>
    <property type="match status" value="1"/>
</dbReference>
<organism evidence="6 7">
    <name type="scientific">Escherichia phage vB_EcoM_4HA13</name>
    <dbReference type="NCBI Taxonomy" id="2601675"/>
    <lineage>
        <taxon>Viruses</taxon>
        <taxon>Duplodnaviria</taxon>
        <taxon>Heunggongvirae</taxon>
        <taxon>Uroviricota</taxon>
        <taxon>Caudoviricetes</taxon>
        <taxon>Chaseviridae</taxon>
        <taxon>Cleopatravirinae</taxon>
        <taxon>Sabourvirus</taxon>
        <taxon>Sabourvirus sv4HA13</taxon>
    </lineage>
</organism>
<keyword evidence="4" id="KW-0546">Nucleotide metabolism</keyword>
<keyword evidence="3" id="KW-0378">Hydrolase</keyword>
<evidence type="ECO:0000256" key="3">
    <source>
        <dbReference type="ARBA" id="ARBA00022801"/>
    </source>
</evidence>
<dbReference type="GO" id="GO:0006226">
    <property type="term" value="P:dUMP biosynthetic process"/>
    <property type="evidence" value="ECO:0007669"/>
    <property type="project" value="InterPro"/>
</dbReference>
<dbReference type="SUPFAM" id="SSF51283">
    <property type="entry name" value="dUTPase-like"/>
    <property type="match status" value="1"/>
</dbReference>
<dbReference type="GO" id="GO:0000287">
    <property type="term" value="F:magnesium ion binding"/>
    <property type="evidence" value="ECO:0007669"/>
    <property type="project" value="InterPro"/>
</dbReference>
<sequence length="171" mass="18629">MSCKDEKQTVKVLRIRPDAKLPAYASVGAAAADVCTISDCSVAINPGCSQLFRTGLKFEIPVGWEIKVHSRSGHGFKHGIRLSNCTGILDSDYTGELMVKLTNDSETVYKVQPFERICQIQVCRAVQHDFVETLGELKVTERGEAGFGSTGTTELGSHNHPLGVDAFIKNM</sequence>
<dbReference type="EMBL" id="MN136198">
    <property type="protein sequence ID" value="QEM43019.1"/>
    <property type="molecule type" value="Genomic_DNA"/>
</dbReference>
<dbReference type="InterPro" id="IPR036157">
    <property type="entry name" value="dUTPase-like_sf"/>
</dbReference>
<evidence type="ECO:0000313" key="6">
    <source>
        <dbReference type="EMBL" id="QEM43019.1"/>
    </source>
</evidence>
<dbReference type="Pfam" id="PF00692">
    <property type="entry name" value="dUTPase"/>
    <property type="match status" value="1"/>
</dbReference>
<protein>
    <recommendedName>
        <fullName evidence="2">dUTP diphosphatase</fullName>
        <ecNumber evidence="2">3.6.1.23</ecNumber>
    </recommendedName>
</protein>
<dbReference type="GO" id="GO:0046081">
    <property type="term" value="P:dUTP catabolic process"/>
    <property type="evidence" value="ECO:0007669"/>
    <property type="project" value="InterPro"/>
</dbReference>
<dbReference type="PANTHER" id="PTHR11241">
    <property type="entry name" value="DEOXYURIDINE 5'-TRIPHOSPHATE NUCLEOTIDOHYDROLASE"/>
    <property type="match status" value="1"/>
</dbReference>
<dbReference type="CDD" id="cd07557">
    <property type="entry name" value="trimeric_dUTPase"/>
    <property type="match status" value="1"/>
</dbReference>
<keyword evidence="7" id="KW-1185">Reference proteome</keyword>
<evidence type="ECO:0000256" key="2">
    <source>
        <dbReference type="ARBA" id="ARBA00012379"/>
    </source>
</evidence>
<evidence type="ECO:0000259" key="5">
    <source>
        <dbReference type="Pfam" id="PF00692"/>
    </source>
</evidence>
<proteinExistence type="inferred from homology"/>
<dbReference type="InterPro" id="IPR008181">
    <property type="entry name" value="dUTPase"/>
</dbReference>
<evidence type="ECO:0000256" key="1">
    <source>
        <dbReference type="ARBA" id="ARBA00006581"/>
    </source>
</evidence>
<evidence type="ECO:0000313" key="7">
    <source>
        <dbReference type="Proteomes" id="UP000509770"/>
    </source>
</evidence>
<accession>A0A7D0NGC0</accession>
<dbReference type="NCBIfam" id="TIGR00576">
    <property type="entry name" value="dut"/>
    <property type="match status" value="1"/>
</dbReference>
<evidence type="ECO:0000256" key="4">
    <source>
        <dbReference type="ARBA" id="ARBA00023080"/>
    </source>
</evidence>